<gene>
    <name evidence="2" type="ORF">F5147DRAFT_746092</name>
</gene>
<dbReference type="GeneID" id="64702074"/>
<protein>
    <recommendedName>
        <fullName evidence="1">CxC2-like cysteine cluster KDZ transposase-associated domain-containing protein</fullName>
    </recommendedName>
</protein>
<dbReference type="OrthoDB" id="3235114at2759"/>
<name>A0A9P7JSU3_9AGAM</name>
<dbReference type="Proteomes" id="UP000823399">
    <property type="component" value="Unassembled WGS sequence"/>
</dbReference>
<evidence type="ECO:0000313" key="3">
    <source>
        <dbReference type="Proteomes" id="UP000823399"/>
    </source>
</evidence>
<keyword evidence="3" id="KW-1185">Reference proteome</keyword>
<dbReference type="InterPro" id="IPR041457">
    <property type="entry name" value="CxC2_KDZ-assoc"/>
</dbReference>
<sequence length="813" mass="93626">MFCHQCMLDTHVYHPLHRIEMWNGTFFQHTTLKKLGLRIQLSHTQGERCYNPHPSAGDDFIVISVHGVHEVALEFCGCTSAQWYPATISEPHTAATFRVLQHFHLLSFESKVSTYEFYHSLTKYSDNTSLSAIKDRYSTFMRMVHEWQNLKQLRRVGRGHDPAGVSATAEGELTILCPACPQPGKNLPPNWEKEPLFIRWKYALFVAIDANFRLKRKAVSSNIANPSLNTGGAYFVEERAYKSYLADHSGDKQERSMCVSHNVVNMADTKSSHGLAATGVGTIDYARHEMKLANSIGDLQREEWYINMDYIMFSALLTFTASIVNISYDIACQWHKKLWTRMETIPKRLHPPCDSIIIRYFVPKFHIQAHVNKCCTNFSFNCTREMGPGTRRDTLDDHFGDWNWKKITALGERFSSVKWTKEHSEALTEAWEADNSSPNPFESQFTHKLHCTSFLLVTQAAMCLHFTELNAQELQTGVHLSLHADILLSGLITSGMDLEDQQACLKSELANVSLHATDKQKATTQTQITSLQRRLDAWAHIQELYMPVVSQLRHRSSEASRTMHELKPEDFNLWFPSQLPIHVPCDKKLVEYEWELHYAQALDALNELHSHLRLRSHMYMYKDKNIHGQVANTHANQIIEAVESRKCACNTLLSLSCHLQKSNWEAVMRPLLDSDVKPMGDMEQQGTGRIYWIWLDSHADNSCMEDKHVQDCVCLEWCKAHACAHRWSEEVELLLEEMRRVLAFLTWQAEWWKERSSLRMLDSPSTQEGLMAYACCQSALRLSLVSSFQELWSGRARQQAQLLLLMLLHMLYN</sequence>
<accession>A0A9P7JSU3</accession>
<evidence type="ECO:0000313" key="2">
    <source>
        <dbReference type="EMBL" id="KAG2106954.1"/>
    </source>
</evidence>
<feature type="domain" description="CxC2-like cysteine cluster KDZ transposase-associated" evidence="1">
    <location>
        <begin position="32"/>
        <end position="128"/>
    </location>
</feature>
<dbReference type="InterPro" id="IPR040521">
    <property type="entry name" value="KDZ"/>
</dbReference>
<reference evidence="2" key="1">
    <citation type="journal article" date="2020" name="New Phytol.">
        <title>Comparative genomics reveals dynamic genome evolution in host specialist ectomycorrhizal fungi.</title>
        <authorList>
            <person name="Lofgren L.A."/>
            <person name="Nguyen N.H."/>
            <person name="Vilgalys R."/>
            <person name="Ruytinx J."/>
            <person name="Liao H.L."/>
            <person name="Branco S."/>
            <person name="Kuo A."/>
            <person name="LaButti K."/>
            <person name="Lipzen A."/>
            <person name="Andreopoulos W."/>
            <person name="Pangilinan J."/>
            <person name="Riley R."/>
            <person name="Hundley H."/>
            <person name="Na H."/>
            <person name="Barry K."/>
            <person name="Grigoriev I.V."/>
            <person name="Stajich J.E."/>
            <person name="Kennedy P.G."/>
        </authorList>
    </citation>
    <scope>NUCLEOTIDE SEQUENCE</scope>
    <source>
        <strain evidence="2">FC423</strain>
    </source>
</reference>
<comment type="caution">
    <text evidence="2">The sequence shown here is derived from an EMBL/GenBank/DDBJ whole genome shotgun (WGS) entry which is preliminary data.</text>
</comment>
<proteinExistence type="predicted"/>
<dbReference type="RefSeq" id="XP_041291893.1">
    <property type="nucleotide sequence ID" value="XM_041439815.1"/>
</dbReference>
<dbReference type="Pfam" id="PF18758">
    <property type="entry name" value="KDZ"/>
    <property type="match status" value="1"/>
</dbReference>
<dbReference type="AlphaFoldDB" id="A0A9P7JSU3"/>
<dbReference type="Pfam" id="PF18803">
    <property type="entry name" value="CxC2"/>
    <property type="match status" value="1"/>
</dbReference>
<dbReference type="EMBL" id="JABBWM010000033">
    <property type="protein sequence ID" value="KAG2106954.1"/>
    <property type="molecule type" value="Genomic_DNA"/>
</dbReference>
<evidence type="ECO:0000259" key="1">
    <source>
        <dbReference type="Pfam" id="PF18803"/>
    </source>
</evidence>
<organism evidence="2 3">
    <name type="scientific">Suillus discolor</name>
    <dbReference type="NCBI Taxonomy" id="1912936"/>
    <lineage>
        <taxon>Eukaryota</taxon>
        <taxon>Fungi</taxon>
        <taxon>Dikarya</taxon>
        <taxon>Basidiomycota</taxon>
        <taxon>Agaricomycotina</taxon>
        <taxon>Agaricomycetes</taxon>
        <taxon>Agaricomycetidae</taxon>
        <taxon>Boletales</taxon>
        <taxon>Suillineae</taxon>
        <taxon>Suillaceae</taxon>
        <taxon>Suillus</taxon>
    </lineage>
</organism>